<dbReference type="Proteomes" id="UP001593940">
    <property type="component" value="Unassembled WGS sequence"/>
</dbReference>
<evidence type="ECO:0000313" key="8">
    <source>
        <dbReference type="EMBL" id="MFC1456216.1"/>
    </source>
</evidence>
<keyword evidence="9" id="KW-1185">Reference proteome</keyword>
<comment type="cofactor">
    <cofactor evidence="1">
        <name>adenosylcob(III)alamin</name>
        <dbReference type="ChEBI" id="CHEBI:18408"/>
    </cofactor>
</comment>
<organism evidence="8 9">
    <name type="scientific">Microvirga arabica</name>
    <dbReference type="NCBI Taxonomy" id="1128671"/>
    <lineage>
        <taxon>Bacteria</taxon>
        <taxon>Pseudomonadati</taxon>
        <taxon>Pseudomonadota</taxon>
        <taxon>Alphaproteobacteria</taxon>
        <taxon>Hyphomicrobiales</taxon>
        <taxon>Methylobacteriaceae</taxon>
        <taxon>Microvirga</taxon>
    </lineage>
</organism>
<dbReference type="Gene3D" id="3.40.50.280">
    <property type="entry name" value="Cobalamin-binding domain"/>
    <property type="match status" value="1"/>
</dbReference>
<dbReference type="SUPFAM" id="SSF51703">
    <property type="entry name" value="Cobalamin (vitamin B12)-dependent enzymes"/>
    <property type="match status" value="1"/>
</dbReference>
<accession>A0ABV6Y4L0</accession>
<dbReference type="SUPFAM" id="SSF52242">
    <property type="entry name" value="Cobalamin (vitamin B12)-binding domain"/>
    <property type="match status" value="1"/>
</dbReference>
<comment type="caution">
    <text evidence="8">The sequence shown here is derived from an EMBL/GenBank/DDBJ whole genome shotgun (WGS) entry which is preliminary data.</text>
</comment>
<keyword evidence="4" id="KW-0413">Isomerase</keyword>
<dbReference type="Pfam" id="PF01642">
    <property type="entry name" value="MM_CoA_mutase"/>
    <property type="match status" value="1"/>
</dbReference>
<evidence type="ECO:0000259" key="7">
    <source>
        <dbReference type="Pfam" id="PF01642"/>
    </source>
</evidence>
<evidence type="ECO:0000256" key="1">
    <source>
        <dbReference type="ARBA" id="ARBA00001922"/>
    </source>
</evidence>
<dbReference type="EMBL" id="JBHOMY010000013">
    <property type="protein sequence ID" value="MFC1456216.1"/>
    <property type="molecule type" value="Genomic_DNA"/>
</dbReference>
<dbReference type="InterPro" id="IPR016176">
    <property type="entry name" value="Cbl-dep_enz_cat"/>
</dbReference>
<dbReference type="PANTHER" id="PTHR48101">
    <property type="entry name" value="METHYLMALONYL-COA MUTASE, MITOCHONDRIAL-RELATED"/>
    <property type="match status" value="1"/>
</dbReference>
<dbReference type="PANTHER" id="PTHR48101:SF4">
    <property type="entry name" value="METHYLMALONYL-COA MUTASE, MITOCHONDRIAL"/>
    <property type="match status" value="1"/>
</dbReference>
<evidence type="ECO:0000256" key="3">
    <source>
        <dbReference type="ARBA" id="ARBA00022628"/>
    </source>
</evidence>
<proteinExistence type="inferred from homology"/>
<protein>
    <submittedName>
        <fullName evidence="8">Methylmalonyl-CoA mutase family protein</fullName>
    </submittedName>
</protein>
<evidence type="ECO:0000256" key="4">
    <source>
        <dbReference type="ARBA" id="ARBA00023235"/>
    </source>
</evidence>
<keyword evidence="3" id="KW-0846">Cobalamin</keyword>
<sequence>MDDLSLAADFPQATREQWLRLVEGVLKGADFEKKLVARSHDGIAIQPLYPKAEGSAPVAREQAGRWRVSQRVDHPDPVKANELALLDLEGGADALTLVTGKAPAARGFGVQINSVEDLDRTLNDVMLDLIHLRVDAGGHGRQIAALVLALAERRGHTLSDLSLDLGLDPVGAMAAMGRMSAAWDAMAQRMGDTLAHLTSKGFAGRAFLADGRAYHEAGASEAQELAAVLATGLSYLRGLEATGHSLDAARRALSFLLVADADEFLTVAKLRALRRLWARIEQACGLEPKPIRLHAETAWRMTTRRDPWVNMLRTTVAAFSAGIGGADAVTVLPFTTALGLPDAFARRVARNTQLILLDESNLARVADPAAGAGGFEALTDALCEKAWGLFQEIEREGGILESLKSGTLQARIAAVRAQREKAVATRREPITGTSEFPNINEAGVTVLMPMPDKPSSPLWGGVGGGGVGAPLVQSSAHTPTPAPPHKGEGKGGAETPFPTLVKMAADGATLPQLAATAAAPEAVAVAPLPSVRVAEPFERLRDRSDAYRAKTGERPKVFLANLGSIADFTARATFAKNFFEAGGMEAMMNEGLTDQKETEQAFIDSKAKISCICSTDEIYKLHVPATARTLQQAGTKLMFLAGRPGEDQKELTEAGITTFIFTGCDTLKILAEALDKACAEL</sequence>
<gene>
    <name evidence="8" type="ORF">ACETIH_05665</name>
</gene>
<dbReference type="InterPro" id="IPR024067">
    <property type="entry name" value="Me-malonyl-CoA_mutase_sm_su_N"/>
</dbReference>
<name>A0ABV6Y4L0_9HYPH</name>
<dbReference type="InterPro" id="IPR006099">
    <property type="entry name" value="MeMalonylCoA_mutase_a/b_cat"/>
</dbReference>
<evidence type="ECO:0000313" key="9">
    <source>
        <dbReference type="Proteomes" id="UP001593940"/>
    </source>
</evidence>
<evidence type="ECO:0000256" key="2">
    <source>
        <dbReference type="ARBA" id="ARBA00008465"/>
    </source>
</evidence>
<comment type="similarity">
    <text evidence="2">Belongs to the methylmalonyl-CoA mutase family.</text>
</comment>
<dbReference type="CDD" id="cd03677">
    <property type="entry name" value="MM_CoA_mutase_beta"/>
    <property type="match status" value="1"/>
</dbReference>
<keyword evidence="5" id="KW-0170">Cobalt</keyword>
<evidence type="ECO:0000256" key="5">
    <source>
        <dbReference type="ARBA" id="ARBA00023285"/>
    </source>
</evidence>
<dbReference type="Gene3D" id="1.10.196.20">
    <property type="match status" value="1"/>
</dbReference>
<dbReference type="InterPro" id="IPR036724">
    <property type="entry name" value="Cobalamin-bd_sf"/>
</dbReference>
<evidence type="ECO:0000256" key="6">
    <source>
        <dbReference type="SAM" id="MobiDB-lite"/>
    </source>
</evidence>
<reference evidence="8 9" key="1">
    <citation type="submission" date="2024-09" db="EMBL/GenBank/DDBJ databases">
        <title>Nodulacao em especies de Leguminosae Basais da Amazonia e Caracterizacao dos Rizobios e Bacterias Associadas aos Nodulos.</title>
        <authorList>
            <person name="Jambeiro I.C.A."/>
            <person name="Lopes I.S."/>
            <person name="Aguiar E.R.G.R."/>
            <person name="Santos A.F.J."/>
            <person name="Dos Santos J.M.F."/>
            <person name="Gross E."/>
        </authorList>
    </citation>
    <scope>NUCLEOTIDE SEQUENCE [LARGE SCALE GENOMIC DNA]</scope>
    <source>
        <strain evidence="8 9">BRUESC1165</strain>
    </source>
</reference>
<dbReference type="Gene3D" id="3.20.20.240">
    <property type="entry name" value="Methylmalonyl-CoA mutase"/>
    <property type="match status" value="1"/>
</dbReference>
<feature type="domain" description="Methylmalonyl-CoA mutase alpha/beta chain catalytic" evidence="7">
    <location>
        <begin position="108"/>
        <end position="441"/>
    </location>
</feature>
<feature type="region of interest" description="Disordered" evidence="6">
    <location>
        <begin position="464"/>
        <end position="494"/>
    </location>
</feature>
<dbReference type="RefSeq" id="WP_377029093.1">
    <property type="nucleotide sequence ID" value="NZ_JBHOMY010000013.1"/>
</dbReference>